<dbReference type="Proteomes" id="UP000231086">
    <property type="component" value="Unassembled WGS sequence"/>
</dbReference>
<evidence type="ECO:0000259" key="1">
    <source>
        <dbReference type="Pfam" id="PF04073"/>
    </source>
</evidence>
<proteinExistence type="predicted"/>
<dbReference type="InterPro" id="IPR036754">
    <property type="entry name" value="YbaK/aa-tRNA-synt-asso_dom_sf"/>
</dbReference>
<comment type="caution">
    <text evidence="2">The sequence shown here is derived from an EMBL/GenBank/DDBJ whole genome shotgun (WGS) entry which is preliminary data.</text>
</comment>
<dbReference type="GO" id="GO:0002161">
    <property type="term" value="F:aminoacyl-tRNA deacylase activity"/>
    <property type="evidence" value="ECO:0007669"/>
    <property type="project" value="InterPro"/>
</dbReference>
<dbReference type="AlphaFoldDB" id="A0A2M8KIL4"/>
<evidence type="ECO:0000313" key="2">
    <source>
        <dbReference type="EMBL" id="PJE59762.1"/>
    </source>
</evidence>
<dbReference type="InterPro" id="IPR007214">
    <property type="entry name" value="YbaK/aa-tRNA-synth-assoc-dom"/>
</dbReference>
<dbReference type="Gene3D" id="3.90.960.10">
    <property type="entry name" value="YbaK/aminoacyl-tRNA synthetase-associated domain"/>
    <property type="match status" value="1"/>
</dbReference>
<organism evidence="2 3">
    <name type="scientific">Candidatus Portnoybacteria bacterium CG10_big_fil_rev_8_21_14_0_10_44_7</name>
    <dbReference type="NCBI Taxonomy" id="1974816"/>
    <lineage>
        <taxon>Bacteria</taxon>
        <taxon>Candidatus Portnoyibacteriota</taxon>
    </lineage>
</organism>
<dbReference type="Pfam" id="PF04073">
    <property type="entry name" value="tRNA_edit"/>
    <property type="match status" value="1"/>
</dbReference>
<reference evidence="3" key="1">
    <citation type="submission" date="2017-09" db="EMBL/GenBank/DDBJ databases">
        <title>Depth-based differentiation of microbial function through sediment-hosted aquifers and enrichment of novel symbionts in the deep terrestrial subsurface.</title>
        <authorList>
            <person name="Probst A.J."/>
            <person name="Ladd B."/>
            <person name="Jarett J.K."/>
            <person name="Geller-Mcgrath D.E."/>
            <person name="Sieber C.M.K."/>
            <person name="Emerson J.B."/>
            <person name="Anantharaman K."/>
            <person name="Thomas B.C."/>
            <person name="Malmstrom R."/>
            <person name="Stieglmeier M."/>
            <person name="Klingl A."/>
            <person name="Woyke T."/>
            <person name="Ryan C.M."/>
            <person name="Banfield J.F."/>
        </authorList>
    </citation>
    <scope>NUCLEOTIDE SEQUENCE [LARGE SCALE GENOMIC DNA]</scope>
</reference>
<evidence type="ECO:0000313" key="3">
    <source>
        <dbReference type="Proteomes" id="UP000231086"/>
    </source>
</evidence>
<feature type="domain" description="YbaK/aminoacyl-tRNA synthetase-associated" evidence="1">
    <location>
        <begin position="25"/>
        <end position="157"/>
    </location>
</feature>
<accession>A0A2M8KIL4</accession>
<dbReference type="CDD" id="cd04332">
    <property type="entry name" value="YbaK_like"/>
    <property type="match status" value="1"/>
</dbReference>
<gene>
    <name evidence="2" type="ORF">COU85_02000</name>
</gene>
<dbReference type="EMBL" id="PFEA01000035">
    <property type="protein sequence ID" value="PJE59762.1"/>
    <property type="molecule type" value="Genomic_DNA"/>
</dbReference>
<sequence>MSKKIAKSILTKLEKTGAKFKIIDHRQVFTAHDKAATTGFGPKQTVKSVALKIDAKEYILASVPANKNVDLNKIKNFINKTKKKDDRKLAQKIDFAKPAWVKNNLKNSEAGALLPLGLIYNLPNLFDNSLLKQKFLLLNSGSNWHSIKITPAQLEKLEGRFLFGGSFSTPRPKLKKKSGKKK</sequence>
<protein>
    <recommendedName>
        <fullName evidence="1">YbaK/aminoacyl-tRNA synthetase-associated domain-containing protein</fullName>
    </recommendedName>
</protein>
<dbReference type="SUPFAM" id="SSF55826">
    <property type="entry name" value="YbaK/ProRS associated domain"/>
    <property type="match status" value="1"/>
</dbReference>
<name>A0A2M8KIL4_9BACT</name>